<dbReference type="RefSeq" id="WP_342551463.1">
    <property type="nucleotide sequence ID" value="NZ_CP159992.1"/>
</dbReference>
<name>A0AAU8NK48_9BACL</name>
<gene>
    <name evidence="2" type="ORF">ABXS70_09415</name>
</gene>
<dbReference type="PANTHER" id="PTHR43649:SF12">
    <property type="entry name" value="DIACETYLCHITOBIOSE BINDING PROTEIN DASA"/>
    <property type="match status" value="1"/>
</dbReference>
<dbReference type="Pfam" id="PF01547">
    <property type="entry name" value="SBP_bac_1"/>
    <property type="match status" value="1"/>
</dbReference>
<dbReference type="PANTHER" id="PTHR43649">
    <property type="entry name" value="ARABINOSE-BINDING PROTEIN-RELATED"/>
    <property type="match status" value="1"/>
</dbReference>
<accession>A0AAU8NK48</accession>
<protein>
    <submittedName>
        <fullName evidence="2">Extracellular solute-binding protein</fullName>
    </submittedName>
</protein>
<sequence length="544" mass="61184">MKRKPRNMLGKMILAMTMSAVLAACSSDAGTGPDISDVGTKSAMESYNAGDTFKATEPFNLSILYSDQPTYPYKKDWLLFKKITEMTGVTLEPTIVPMSDYPQKRSLLISSGDAPLVIPKTYPGEEAAFVSSGAILPISDYIDLMPHFKEKVEKWKLEPELEGLRQEDGKYYVLPGLHEEVWPDYTLIVRTDVFKDNNIAIPTTWDELYTAAKKLKEIYPDSIPFSDRFKFNSTLGIAAAGFGTKAGWGYGNGLTYKADTDEFVSTAATPEYKELLTFFNKMVSEGLLDKESFTQDDDQATQKFVSGKSFMINGNSQTLVLHRNDMNKTLGEGKYSIAKITVPGGPKGQLMSGSRLENGVMISGKIKDNDNFKAILQFIDWLYYSDEGQEFTKWGVENETFTKEDGKRKLMDDINYNGLNPKGTKDLRVDFGFSGGVFAYGGTTELLQSMFSEEELVFQNNMKEIKEIIPAEPPIPYSSEDRERVTLLSTPLKDYTDQNTLKFILGERKLSEYDAFLKELESQGLSNYLKLANDTYKTYKENKK</sequence>
<dbReference type="EMBL" id="CP159992">
    <property type="protein sequence ID" value="XCP96895.1"/>
    <property type="molecule type" value="Genomic_DNA"/>
</dbReference>
<dbReference type="PROSITE" id="PS51257">
    <property type="entry name" value="PROKAR_LIPOPROTEIN"/>
    <property type="match status" value="1"/>
</dbReference>
<feature type="chain" id="PRO_5043605496" evidence="1">
    <location>
        <begin position="24"/>
        <end position="544"/>
    </location>
</feature>
<dbReference type="SUPFAM" id="SSF53850">
    <property type="entry name" value="Periplasmic binding protein-like II"/>
    <property type="match status" value="1"/>
</dbReference>
<dbReference type="InterPro" id="IPR050490">
    <property type="entry name" value="Bact_solute-bd_prot1"/>
</dbReference>
<feature type="signal peptide" evidence="1">
    <location>
        <begin position="1"/>
        <end position="23"/>
    </location>
</feature>
<evidence type="ECO:0000256" key="1">
    <source>
        <dbReference type="SAM" id="SignalP"/>
    </source>
</evidence>
<dbReference type="Gene3D" id="3.40.190.10">
    <property type="entry name" value="Periplasmic binding protein-like II"/>
    <property type="match status" value="2"/>
</dbReference>
<reference evidence="2" key="1">
    <citation type="submission" date="2024-05" db="EMBL/GenBank/DDBJ databases">
        <title>Draft genome assemblies of 36 bacteria isolated from hibernating arctic ground squirrels.</title>
        <authorList>
            <person name="McKee H."/>
            <person name="Mullen L."/>
            <person name="Drown D.M."/>
            <person name="Duddleston K.N."/>
        </authorList>
    </citation>
    <scope>NUCLEOTIDE SEQUENCE</scope>
    <source>
        <strain evidence="2">AN1007</strain>
    </source>
</reference>
<keyword evidence="1" id="KW-0732">Signal</keyword>
<dbReference type="CDD" id="cd13583">
    <property type="entry name" value="PBP2_AlgQ_like_4"/>
    <property type="match status" value="1"/>
</dbReference>
<proteinExistence type="predicted"/>
<dbReference type="AlphaFoldDB" id="A0AAU8NK48"/>
<dbReference type="InterPro" id="IPR006059">
    <property type="entry name" value="SBP"/>
</dbReference>
<evidence type="ECO:0000313" key="2">
    <source>
        <dbReference type="EMBL" id="XCP96895.1"/>
    </source>
</evidence>
<organism evidence="2">
    <name type="scientific">Paenibacillus sp. AN1007</name>
    <dbReference type="NCBI Taxonomy" id="3151385"/>
    <lineage>
        <taxon>Bacteria</taxon>
        <taxon>Bacillati</taxon>
        <taxon>Bacillota</taxon>
        <taxon>Bacilli</taxon>
        <taxon>Bacillales</taxon>
        <taxon>Paenibacillaceae</taxon>
        <taxon>Paenibacillus</taxon>
    </lineage>
</organism>